<dbReference type="PANTHER" id="PTHR37943:SF1">
    <property type="entry name" value="PROTEIN VES"/>
    <property type="match status" value="1"/>
</dbReference>
<sequence>MQIYTIDDFQAMPWANGGGRTLQLFRLPHPQRPEAFALRFSIAEVAQGGPFSHFPGVDRQLGLLEGEGMALNLADGRSLTLDQLGQVAAFEGEVGVACRLLGGPLRDCNLMLARDWGQGDLKRMAWEMDETWTLSADDLALLYLQQGRWQAEGQTLPGGCLLLLERDAITLRVDGPAVAWLARVTRLPT</sequence>
<organism evidence="1 2">
    <name type="scientific">Chromobacterium sinusclupearum</name>
    <dbReference type="NCBI Taxonomy" id="2077146"/>
    <lineage>
        <taxon>Bacteria</taxon>
        <taxon>Pseudomonadati</taxon>
        <taxon>Pseudomonadota</taxon>
        <taxon>Betaproteobacteria</taxon>
        <taxon>Neisseriales</taxon>
        <taxon>Chromobacteriaceae</taxon>
        <taxon>Chromobacterium</taxon>
    </lineage>
</organism>
<dbReference type="SUPFAM" id="SSF51182">
    <property type="entry name" value="RmlC-like cupins"/>
    <property type="match status" value="1"/>
</dbReference>
<dbReference type="InterPro" id="IPR014710">
    <property type="entry name" value="RmlC-like_jellyroll"/>
</dbReference>
<proteinExistence type="predicted"/>
<dbReference type="InterPro" id="IPR011051">
    <property type="entry name" value="RmlC_Cupin_sf"/>
</dbReference>
<name>A0A2K4MSM3_9NEIS</name>
<dbReference type="CDD" id="cd20293">
    <property type="entry name" value="cupin_HutD_N"/>
    <property type="match status" value="1"/>
</dbReference>
<comment type="caution">
    <text evidence="1">The sequence shown here is derived from an EMBL/GenBank/DDBJ whole genome shotgun (WGS) entry which is preliminary data.</text>
</comment>
<dbReference type="AlphaFoldDB" id="A0A2K4MSM3"/>
<gene>
    <name evidence="1" type="ORF">C2134_03775</name>
</gene>
<evidence type="ECO:0000313" key="2">
    <source>
        <dbReference type="Proteomes" id="UP000236416"/>
    </source>
</evidence>
<dbReference type="EMBL" id="PPTF01000014">
    <property type="protein sequence ID" value="POB00107.1"/>
    <property type="molecule type" value="Genomic_DNA"/>
</dbReference>
<dbReference type="Gene3D" id="2.60.120.10">
    <property type="entry name" value="Jelly Rolls"/>
    <property type="match status" value="1"/>
</dbReference>
<accession>A0A2K4MSM3</accession>
<evidence type="ECO:0008006" key="3">
    <source>
        <dbReference type="Google" id="ProtNLM"/>
    </source>
</evidence>
<dbReference type="Pfam" id="PF05962">
    <property type="entry name" value="HutD"/>
    <property type="match status" value="1"/>
</dbReference>
<dbReference type="RefSeq" id="WP_103317622.1">
    <property type="nucleotide sequence ID" value="NZ_PPTF01000014.1"/>
</dbReference>
<keyword evidence="2" id="KW-1185">Reference proteome</keyword>
<dbReference type="InterPro" id="IPR010282">
    <property type="entry name" value="Uncharacterised_HutD/Ves"/>
</dbReference>
<dbReference type="PANTHER" id="PTHR37943">
    <property type="entry name" value="PROTEIN VES"/>
    <property type="match status" value="1"/>
</dbReference>
<protein>
    <recommendedName>
        <fullName evidence="3">HutD family protein</fullName>
    </recommendedName>
</protein>
<dbReference type="Proteomes" id="UP000236416">
    <property type="component" value="Unassembled WGS sequence"/>
</dbReference>
<evidence type="ECO:0000313" key="1">
    <source>
        <dbReference type="EMBL" id="POB00107.1"/>
    </source>
</evidence>
<reference evidence="1 2" key="1">
    <citation type="submission" date="2018-01" db="EMBL/GenBank/DDBJ databases">
        <title>Genomic Sequence of Chromobacterium MWU13-2610 from wild cranberry bogs within the Cape Cod National Seashore.</title>
        <authorList>
            <person name="O'Hara-Hanley K."/>
            <person name="Soby S."/>
            <person name="Harrison A."/>
        </authorList>
    </citation>
    <scope>NUCLEOTIDE SEQUENCE [LARGE SCALE GENOMIC DNA]</scope>
    <source>
        <strain evidence="1 2">MWU13-2610</strain>
    </source>
</reference>